<dbReference type="RefSeq" id="WP_171438283.1">
    <property type="nucleotide sequence ID" value="NZ_JABFJV010000366.1"/>
</dbReference>
<evidence type="ECO:0000313" key="8">
    <source>
        <dbReference type="EMBL" id="NOK38788.1"/>
    </source>
</evidence>
<sequence length="635" mass="68666">MELQAGDTFGRYELVSWLGRGGMAETWRAQLMGAAGVTKSVLIKKVLPEYADDEAFISMFISEARISATLSHGNVAQVFDFGQVEDEYFLAMEFVDGRPLDKVLKRALKAGLGALPVPVAVFIAMEMCRGLHYAHTRTDGSGKPLGIVHRDISPDNVLVSYEGQVKIVDFGIAKAQLLRGFKTEPGVVKGKYLFFSPEQARGEEVDARTDVWATGIVLYELLCAKLPVEGPPQTVMMKIAHGQLPAPTTLRPDLPKELNDLVMKALAPDRKRRFESSHAFGDALAGFLHAHYPRFSSLSLANLLRVLFRADLTHEGRELSVPGDFREEVKRWGVPALTKLLDAPPPEQVQTRRMVRAVAKPPPTETTQSDAPTIPTGRSRKALYGASAVGGLAVAGASLWFLMDARAPAPVAPPVAQRVAVEMPAPKPVAVEAPAPKVEPPAPSPVEEPAEMAAAPAPAEHLEEPEPTRPAHSTRKPSARAVRATQRVQAEEPKPVPVIEEPAPPTVVAASAVQEPPPAVAESAPAPKKGVLGLLDSKRQEVQQKVTSLVKTKQQQFSGLLQSKDYDAALEAANDCAKNNPGVPECHLMLGDVHAKLNHPRESTQHYETFLKLAPSDHPRRARVLEVLGKTGATD</sequence>
<feature type="region of interest" description="Disordered" evidence="6">
    <location>
        <begin position="432"/>
        <end position="501"/>
    </location>
</feature>
<keyword evidence="3 8" id="KW-0418">Kinase</keyword>
<feature type="compositionally biased region" description="Pro residues" evidence="6">
    <location>
        <begin position="437"/>
        <end position="446"/>
    </location>
</feature>
<dbReference type="SUPFAM" id="SSF48452">
    <property type="entry name" value="TPR-like"/>
    <property type="match status" value="1"/>
</dbReference>
<feature type="compositionally biased region" description="Low complexity" evidence="6">
    <location>
        <begin position="447"/>
        <end position="459"/>
    </location>
</feature>
<evidence type="ECO:0000256" key="3">
    <source>
        <dbReference type="ARBA" id="ARBA00022777"/>
    </source>
</evidence>
<dbReference type="GO" id="GO:0005524">
    <property type="term" value="F:ATP binding"/>
    <property type="evidence" value="ECO:0007669"/>
    <property type="project" value="UniProtKB-UniRule"/>
</dbReference>
<dbReference type="Proteomes" id="UP000563426">
    <property type="component" value="Unassembled WGS sequence"/>
</dbReference>
<evidence type="ECO:0000256" key="1">
    <source>
        <dbReference type="ARBA" id="ARBA00022679"/>
    </source>
</evidence>
<dbReference type="PANTHER" id="PTHR43289:SF6">
    <property type="entry name" value="SERINE_THREONINE-PROTEIN KINASE NEKL-3"/>
    <property type="match status" value="1"/>
</dbReference>
<dbReference type="Gene3D" id="3.30.200.20">
    <property type="entry name" value="Phosphorylase Kinase, domain 1"/>
    <property type="match status" value="1"/>
</dbReference>
<feature type="compositionally biased region" description="Basic and acidic residues" evidence="6">
    <location>
        <begin position="460"/>
        <end position="469"/>
    </location>
</feature>
<feature type="region of interest" description="Disordered" evidence="6">
    <location>
        <begin position="358"/>
        <end position="377"/>
    </location>
</feature>
<evidence type="ECO:0000256" key="5">
    <source>
        <dbReference type="PROSITE-ProRule" id="PRU10141"/>
    </source>
</evidence>
<dbReference type="CDD" id="cd14014">
    <property type="entry name" value="STKc_PknB_like"/>
    <property type="match status" value="1"/>
</dbReference>
<evidence type="ECO:0000256" key="2">
    <source>
        <dbReference type="ARBA" id="ARBA00022741"/>
    </source>
</evidence>
<evidence type="ECO:0000256" key="4">
    <source>
        <dbReference type="ARBA" id="ARBA00022840"/>
    </source>
</evidence>
<evidence type="ECO:0000259" key="7">
    <source>
        <dbReference type="PROSITE" id="PS50011"/>
    </source>
</evidence>
<dbReference type="GO" id="GO:0004674">
    <property type="term" value="F:protein serine/threonine kinase activity"/>
    <property type="evidence" value="ECO:0007669"/>
    <property type="project" value="TreeGrafter"/>
</dbReference>
<organism evidence="8 9">
    <name type="scientific">Corallococcus exercitus</name>
    <dbReference type="NCBI Taxonomy" id="2316736"/>
    <lineage>
        <taxon>Bacteria</taxon>
        <taxon>Pseudomonadati</taxon>
        <taxon>Myxococcota</taxon>
        <taxon>Myxococcia</taxon>
        <taxon>Myxococcales</taxon>
        <taxon>Cystobacterineae</taxon>
        <taxon>Myxococcaceae</taxon>
        <taxon>Corallococcus</taxon>
    </lineage>
</organism>
<dbReference type="PROSITE" id="PS50011">
    <property type="entry name" value="PROTEIN_KINASE_DOM"/>
    <property type="match status" value="1"/>
</dbReference>
<keyword evidence="4 5" id="KW-0067">ATP-binding</keyword>
<keyword evidence="1" id="KW-0808">Transferase</keyword>
<dbReference type="AlphaFoldDB" id="A0A7Y4KS36"/>
<feature type="domain" description="Protein kinase" evidence="7">
    <location>
        <begin position="12"/>
        <end position="292"/>
    </location>
</feature>
<gene>
    <name evidence="8" type="ORF">HMI49_36925</name>
</gene>
<reference evidence="8 9" key="1">
    <citation type="submission" date="2020-05" db="EMBL/GenBank/DDBJ databases">
        <authorList>
            <person name="Whitworth D."/>
        </authorList>
    </citation>
    <scope>NUCLEOTIDE SEQUENCE [LARGE SCALE GENOMIC DNA]</scope>
    <source>
        <strain evidence="8 9">AB043B</strain>
    </source>
</reference>
<keyword evidence="2 5" id="KW-0547">Nucleotide-binding</keyword>
<dbReference type="EMBL" id="JABFJV010000366">
    <property type="protein sequence ID" value="NOK38788.1"/>
    <property type="molecule type" value="Genomic_DNA"/>
</dbReference>
<dbReference type="PROSITE" id="PS00107">
    <property type="entry name" value="PROTEIN_KINASE_ATP"/>
    <property type="match status" value="1"/>
</dbReference>
<dbReference type="InterPro" id="IPR000719">
    <property type="entry name" value="Prot_kinase_dom"/>
</dbReference>
<dbReference type="InterPro" id="IPR017441">
    <property type="entry name" value="Protein_kinase_ATP_BS"/>
</dbReference>
<feature type="compositionally biased region" description="Low complexity" evidence="6">
    <location>
        <begin position="479"/>
        <end position="488"/>
    </location>
</feature>
<feature type="binding site" evidence="5">
    <location>
        <position position="45"/>
    </location>
    <ligand>
        <name>ATP</name>
        <dbReference type="ChEBI" id="CHEBI:30616"/>
    </ligand>
</feature>
<dbReference type="Gene3D" id="1.10.510.10">
    <property type="entry name" value="Transferase(Phosphotransferase) domain 1"/>
    <property type="match status" value="1"/>
</dbReference>
<dbReference type="InterPro" id="IPR011990">
    <property type="entry name" value="TPR-like_helical_dom_sf"/>
</dbReference>
<dbReference type="InterPro" id="IPR011009">
    <property type="entry name" value="Kinase-like_dom_sf"/>
</dbReference>
<dbReference type="Gene3D" id="1.25.40.10">
    <property type="entry name" value="Tetratricopeptide repeat domain"/>
    <property type="match status" value="1"/>
</dbReference>
<protein>
    <submittedName>
        <fullName evidence="8">Protein kinase</fullName>
    </submittedName>
</protein>
<dbReference type="PANTHER" id="PTHR43289">
    <property type="entry name" value="MITOGEN-ACTIVATED PROTEIN KINASE KINASE KINASE 20-RELATED"/>
    <property type="match status" value="1"/>
</dbReference>
<comment type="caution">
    <text evidence="8">The sequence shown here is derived from an EMBL/GenBank/DDBJ whole genome shotgun (WGS) entry which is preliminary data.</text>
</comment>
<evidence type="ECO:0000256" key="6">
    <source>
        <dbReference type="SAM" id="MobiDB-lite"/>
    </source>
</evidence>
<dbReference type="SUPFAM" id="SSF56112">
    <property type="entry name" value="Protein kinase-like (PK-like)"/>
    <property type="match status" value="1"/>
</dbReference>
<proteinExistence type="predicted"/>
<evidence type="ECO:0000313" key="9">
    <source>
        <dbReference type="Proteomes" id="UP000563426"/>
    </source>
</evidence>
<keyword evidence="9" id="KW-1185">Reference proteome</keyword>
<dbReference type="PROSITE" id="PS00109">
    <property type="entry name" value="PROTEIN_KINASE_TYR"/>
    <property type="match status" value="1"/>
</dbReference>
<dbReference type="Pfam" id="PF00069">
    <property type="entry name" value="Pkinase"/>
    <property type="match status" value="1"/>
</dbReference>
<name>A0A7Y4KS36_9BACT</name>
<accession>A0A7Y4KS36</accession>
<dbReference type="InterPro" id="IPR008266">
    <property type="entry name" value="Tyr_kinase_AS"/>
</dbReference>